<dbReference type="EMBL" id="VDCV01000002">
    <property type="protein sequence ID" value="KAB5568854.1"/>
    <property type="molecule type" value="Genomic_DNA"/>
</dbReference>
<keyword evidence="6 8" id="KW-0697">Rotamase</keyword>
<keyword evidence="10" id="KW-0175">Coiled coil</keyword>
<dbReference type="PANTHER" id="PTHR46512:SF9">
    <property type="entry name" value="PEPTIDYLPROLYL ISOMERASE"/>
    <property type="match status" value="1"/>
</dbReference>
<dbReference type="PROSITE" id="PS50005">
    <property type="entry name" value="TPR"/>
    <property type="match status" value="1"/>
</dbReference>
<evidence type="ECO:0000256" key="6">
    <source>
        <dbReference type="ARBA" id="ARBA00023110"/>
    </source>
</evidence>
<dbReference type="Proteomes" id="UP000326939">
    <property type="component" value="Chromosome 2"/>
</dbReference>
<evidence type="ECO:0000256" key="1">
    <source>
        <dbReference type="ARBA" id="ARBA00000971"/>
    </source>
</evidence>
<evidence type="ECO:0000256" key="7">
    <source>
        <dbReference type="ARBA" id="ARBA00023235"/>
    </source>
</evidence>
<evidence type="ECO:0000259" key="12">
    <source>
        <dbReference type="PROSITE" id="PS50059"/>
    </source>
</evidence>
<dbReference type="Gene3D" id="3.10.50.40">
    <property type="match status" value="3"/>
</dbReference>
<dbReference type="InterPro" id="IPR001179">
    <property type="entry name" value="PPIase_FKBP_dom"/>
</dbReference>
<dbReference type="Pfam" id="PF00254">
    <property type="entry name" value="FKBP_C"/>
    <property type="match status" value="3"/>
</dbReference>
<dbReference type="GO" id="GO:0003755">
    <property type="term" value="F:peptidyl-prolyl cis-trans isomerase activity"/>
    <property type="evidence" value="ECO:0007669"/>
    <property type="project" value="UniProtKB-KW"/>
</dbReference>
<organism evidence="13 14">
    <name type="scientific">Salix brachista</name>
    <dbReference type="NCBI Taxonomy" id="2182728"/>
    <lineage>
        <taxon>Eukaryota</taxon>
        <taxon>Viridiplantae</taxon>
        <taxon>Streptophyta</taxon>
        <taxon>Embryophyta</taxon>
        <taxon>Tracheophyta</taxon>
        <taxon>Spermatophyta</taxon>
        <taxon>Magnoliopsida</taxon>
        <taxon>eudicotyledons</taxon>
        <taxon>Gunneridae</taxon>
        <taxon>Pentapetalae</taxon>
        <taxon>rosids</taxon>
        <taxon>fabids</taxon>
        <taxon>Malpighiales</taxon>
        <taxon>Salicaceae</taxon>
        <taxon>Saliceae</taxon>
        <taxon>Salix</taxon>
    </lineage>
</organism>
<evidence type="ECO:0000256" key="2">
    <source>
        <dbReference type="ARBA" id="ARBA00006577"/>
    </source>
</evidence>
<comment type="caution">
    <text evidence="13">The sequence shown here is derived from an EMBL/GenBank/DDBJ whole genome shotgun (WGS) entry which is preliminary data.</text>
</comment>
<feature type="region of interest" description="Disordered" evidence="11">
    <location>
        <begin position="1"/>
        <end position="40"/>
    </location>
</feature>
<feature type="repeat" description="TPR" evidence="9">
    <location>
        <begin position="563"/>
        <end position="596"/>
    </location>
</feature>
<name>A0A5N5NMU4_9ROSI</name>
<dbReference type="InterPro" id="IPR011990">
    <property type="entry name" value="TPR-like_helical_dom_sf"/>
</dbReference>
<keyword evidence="5 9" id="KW-0802">TPR repeat</keyword>
<dbReference type="PROSITE" id="PS50059">
    <property type="entry name" value="FKBP_PPIASE"/>
    <property type="match status" value="3"/>
</dbReference>
<dbReference type="Gene3D" id="1.25.40.10">
    <property type="entry name" value="Tetratricopeptide repeat domain"/>
    <property type="match status" value="1"/>
</dbReference>
<feature type="coiled-coil region" evidence="10">
    <location>
        <begin position="645"/>
        <end position="672"/>
    </location>
</feature>
<feature type="domain" description="PPIase FKBP-type" evidence="12">
    <location>
        <begin position="177"/>
        <end position="322"/>
    </location>
</feature>
<dbReference type="SMART" id="SM00028">
    <property type="entry name" value="TPR"/>
    <property type="match status" value="3"/>
</dbReference>
<accession>A0A5N5NMU4</accession>
<protein>
    <recommendedName>
        <fullName evidence="3 8">peptidylprolyl isomerase</fullName>
        <ecNumber evidence="3 8">5.2.1.8</ecNumber>
    </recommendedName>
</protein>
<feature type="compositionally biased region" description="Basic and acidic residues" evidence="11">
    <location>
        <begin position="1"/>
        <end position="11"/>
    </location>
</feature>
<evidence type="ECO:0000256" key="4">
    <source>
        <dbReference type="ARBA" id="ARBA00022737"/>
    </source>
</evidence>
<dbReference type="InterPro" id="IPR050754">
    <property type="entry name" value="FKBP4/5/8-like"/>
</dbReference>
<evidence type="ECO:0000256" key="9">
    <source>
        <dbReference type="PROSITE-ProRule" id="PRU00339"/>
    </source>
</evidence>
<keyword evidence="4" id="KW-0677">Repeat</keyword>
<dbReference type="AlphaFoldDB" id="A0A5N5NMU4"/>
<feature type="domain" description="PPIase FKBP-type" evidence="12">
    <location>
        <begin position="62"/>
        <end position="149"/>
    </location>
</feature>
<sequence>MGVEKGTRESDTEHEEDLDEEPGEVIESAPPLKVGEERELGNSGIKKKLLKRGLGWETPEFNDEVTVHYVGTLLDGTKFDSTIDRDSSVTMKLGQGEVVAGLDHGIITMKKGEHALFTLPPELGFGVAGRDTVPANSFVRFEVELVSWIKVVDVSKDGGIIKKIVEKGEKHERPGDLDEVLVKYQVALSDGTIVAKTPEEGIGFYVKDGHLCAALPKATMTMKRGEKVKLVVQPQCMSFTTVTNCFMRGFGTVHLDIESKLHAFLVVYLIGSLLLNFNFRPSSGKMMLADAFGQEGKDASDAIHPVPPNSTLHIDLELISFKPVIDVTGDAKVFKKIMKEGEGSLVANEGATVTSKYSDIGKINLDIDPYKILHAVSYTARLEDGAVFERKGIDDGQPLQFITDEEQVIAGLDRAVATMKKGERAILTVKPEYGFGNIETKRDLAIVPPSSILVYEVEMLDFIKEKKPWEMNNQEKIKAAETKKEEGNLLFKSGKYLRAGKKYDKAASYVGEEEDFGDDEQKLVTALRVTCWLNKAACSLKLNDFKGAIKLCSKVLDIEFYNVKALYRRAQALIEAADLVSADMDIKKALEVDPHNREVKLIQKTLKQLQAESNKRDAKLYSNMFEHMTKQTSVVTKHAEECCEMVSMKLKVEKAEDDMKNCEAVAMEMENVADSSYPPDNGKAVDSC</sequence>
<dbReference type="PANTHER" id="PTHR46512">
    <property type="entry name" value="PEPTIDYLPROLYL ISOMERASE"/>
    <property type="match status" value="1"/>
</dbReference>
<evidence type="ECO:0000256" key="3">
    <source>
        <dbReference type="ARBA" id="ARBA00013194"/>
    </source>
</evidence>
<feature type="compositionally biased region" description="Acidic residues" evidence="11">
    <location>
        <begin position="12"/>
        <end position="24"/>
    </location>
</feature>
<dbReference type="EC" id="5.2.1.8" evidence="3 8"/>
<evidence type="ECO:0000313" key="13">
    <source>
        <dbReference type="EMBL" id="KAB5568854.1"/>
    </source>
</evidence>
<proteinExistence type="inferred from homology"/>
<reference evidence="14" key="1">
    <citation type="journal article" date="2019" name="Gigascience">
        <title>De novo genome assembly of the endangered Acer yangbiense, a plant species with extremely small populations endemic to Yunnan Province, China.</title>
        <authorList>
            <person name="Yang J."/>
            <person name="Wariss H.M."/>
            <person name="Tao L."/>
            <person name="Zhang R."/>
            <person name="Yun Q."/>
            <person name="Hollingsworth P."/>
            <person name="Dao Z."/>
            <person name="Luo G."/>
            <person name="Guo H."/>
            <person name="Ma Y."/>
            <person name="Sun W."/>
        </authorList>
    </citation>
    <scope>NUCLEOTIDE SEQUENCE [LARGE SCALE GENOMIC DNA]</scope>
    <source>
        <strain evidence="14">cv. br00</strain>
    </source>
</reference>
<feature type="domain" description="PPIase FKBP-type" evidence="12">
    <location>
        <begin position="376"/>
        <end position="463"/>
    </location>
</feature>
<evidence type="ECO:0000256" key="10">
    <source>
        <dbReference type="SAM" id="Coils"/>
    </source>
</evidence>
<evidence type="ECO:0000256" key="11">
    <source>
        <dbReference type="SAM" id="MobiDB-lite"/>
    </source>
</evidence>
<comment type="similarity">
    <text evidence="2">Belongs to the FKBP-type PPIase family.</text>
</comment>
<evidence type="ECO:0000256" key="8">
    <source>
        <dbReference type="PROSITE-ProRule" id="PRU00277"/>
    </source>
</evidence>
<dbReference type="FunFam" id="1.25.40.10:FF:000008">
    <property type="entry name" value="Peptidylprolyl isomerase"/>
    <property type="match status" value="1"/>
</dbReference>
<gene>
    <name evidence="13" type="ORF">DKX38_002647</name>
</gene>
<dbReference type="SUPFAM" id="SSF54534">
    <property type="entry name" value="FKBP-like"/>
    <property type="match status" value="3"/>
</dbReference>
<dbReference type="InterPro" id="IPR019734">
    <property type="entry name" value="TPR_rpt"/>
</dbReference>
<evidence type="ECO:0000313" key="14">
    <source>
        <dbReference type="Proteomes" id="UP000326939"/>
    </source>
</evidence>
<keyword evidence="14" id="KW-1185">Reference proteome</keyword>
<evidence type="ECO:0000256" key="5">
    <source>
        <dbReference type="ARBA" id="ARBA00022803"/>
    </source>
</evidence>
<dbReference type="SUPFAM" id="SSF48452">
    <property type="entry name" value="TPR-like"/>
    <property type="match status" value="1"/>
</dbReference>
<dbReference type="InterPro" id="IPR046357">
    <property type="entry name" value="PPIase_dom_sf"/>
</dbReference>
<comment type="catalytic activity">
    <reaction evidence="1 8">
        <text>[protein]-peptidylproline (omega=180) = [protein]-peptidylproline (omega=0)</text>
        <dbReference type="Rhea" id="RHEA:16237"/>
        <dbReference type="Rhea" id="RHEA-COMP:10747"/>
        <dbReference type="Rhea" id="RHEA-COMP:10748"/>
        <dbReference type="ChEBI" id="CHEBI:83833"/>
        <dbReference type="ChEBI" id="CHEBI:83834"/>
        <dbReference type="EC" id="5.2.1.8"/>
    </reaction>
</comment>
<keyword evidence="7 8" id="KW-0413">Isomerase</keyword>